<evidence type="ECO:0000313" key="13">
    <source>
        <dbReference type="EMBL" id="CAG9331144.1"/>
    </source>
</evidence>
<evidence type="ECO:0000256" key="2">
    <source>
        <dbReference type="ARBA" id="ARBA00022670"/>
    </source>
</evidence>
<dbReference type="InterPro" id="IPR003593">
    <property type="entry name" value="AAA+_ATPase"/>
</dbReference>
<dbReference type="CDD" id="cd19500">
    <property type="entry name" value="RecA-like_Lon"/>
    <property type="match status" value="1"/>
</dbReference>
<keyword evidence="3 8" id="KW-0547">Nucleotide-binding</keyword>
<dbReference type="GO" id="GO:0004252">
    <property type="term" value="F:serine-type endopeptidase activity"/>
    <property type="evidence" value="ECO:0007669"/>
    <property type="project" value="UniProtKB-UniRule"/>
</dbReference>
<evidence type="ECO:0000256" key="7">
    <source>
        <dbReference type="ARBA" id="ARBA00050665"/>
    </source>
</evidence>
<evidence type="ECO:0000313" key="14">
    <source>
        <dbReference type="Proteomes" id="UP001162131"/>
    </source>
</evidence>
<gene>
    <name evidence="13" type="ORF">BSTOLATCC_MIC53223</name>
</gene>
<dbReference type="SUPFAM" id="SSF52540">
    <property type="entry name" value="P-loop containing nucleoside triphosphate hydrolases"/>
    <property type="match status" value="1"/>
</dbReference>
<evidence type="ECO:0000256" key="6">
    <source>
        <dbReference type="ARBA" id="ARBA00022840"/>
    </source>
</evidence>
<evidence type="ECO:0000256" key="10">
    <source>
        <dbReference type="PIRSR" id="PIRSR001174-2"/>
    </source>
</evidence>
<dbReference type="AlphaFoldDB" id="A0AAU9JYT2"/>
<dbReference type="SMART" id="SM00382">
    <property type="entry name" value="AAA"/>
    <property type="match status" value="1"/>
</dbReference>
<dbReference type="FunFam" id="1.20.5.5270:FF:000001">
    <property type="entry name" value="Lon protease homolog, mitochondrial"/>
    <property type="match status" value="1"/>
</dbReference>
<keyword evidence="4 8" id="KW-0378">Hydrolase</keyword>
<dbReference type="Gene3D" id="3.40.50.300">
    <property type="entry name" value="P-loop containing nucleotide triphosphate hydrolases"/>
    <property type="match status" value="1"/>
</dbReference>
<dbReference type="FunFam" id="3.30.230.10:FF:000015">
    <property type="entry name" value="Lon protease homolog, mitochondrial"/>
    <property type="match status" value="1"/>
</dbReference>
<dbReference type="GO" id="GO:0005524">
    <property type="term" value="F:ATP binding"/>
    <property type="evidence" value="ECO:0007669"/>
    <property type="project" value="UniProtKB-KW"/>
</dbReference>
<dbReference type="InterPro" id="IPR054594">
    <property type="entry name" value="Lon_lid"/>
</dbReference>
<reference evidence="13" key="1">
    <citation type="submission" date="2021-09" db="EMBL/GenBank/DDBJ databases">
        <authorList>
            <consortium name="AG Swart"/>
            <person name="Singh M."/>
            <person name="Singh A."/>
            <person name="Seah K."/>
            <person name="Emmerich C."/>
        </authorList>
    </citation>
    <scope>NUCLEOTIDE SEQUENCE</scope>
    <source>
        <strain evidence="13">ATCC30299</strain>
    </source>
</reference>
<dbReference type="Pfam" id="PF00004">
    <property type="entry name" value="AAA"/>
    <property type="match status" value="1"/>
</dbReference>
<dbReference type="PANTHER" id="PTHR43718:SF2">
    <property type="entry name" value="LON PROTEASE HOMOLOG, MITOCHONDRIAL"/>
    <property type="match status" value="1"/>
</dbReference>
<comment type="caution">
    <text evidence="13">The sequence shown here is derived from an EMBL/GenBank/DDBJ whole genome shotgun (WGS) entry which is preliminary data.</text>
</comment>
<dbReference type="InterPro" id="IPR020568">
    <property type="entry name" value="Ribosomal_Su5_D2-typ_SF"/>
</dbReference>
<dbReference type="Gene3D" id="1.20.5.5270">
    <property type="match status" value="1"/>
</dbReference>
<feature type="domain" description="Lon proteolytic" evidence="12">
    <location>
        <begin position="644"/>
        <end position="828"/>
    </location>
</feature>
<dbReference type="Gene3D" id="3.30.230.10">
    <property type="match status" value="1"/>
</dbReference>
<comment type="subcellular location">
    <subcellularLocation>
        <location evidence="1">Mitochondrion matrix</location>
    </subcellularLocation>
</comment>
<organism evidence="13 14">
    <name type="scientific">Blepharisma stoltei</name>
    <dbReference type="NCBI Taxonomy" id="1481888"/>
    <lineage>
        <taxon>Eukaryota</taxon>
        <taxon>Sar</taxon>
        <taxon>Alveolata</taxon>
        <taxon>Ciliophora</taxon>
        <taxon>Postciliodesmatophora</taxon>
        <taxon>Heterotrichea</taxon>
        <taxon>Heterotrichida</taxon>
        <taxon>Blepharismidae</taxon>
        <taxon>Blepharisma</taxon>
    </lineage>
</organism>
<comment type="catalytic activity">
    <reaction evidence="7">
        <text>Hydrolysis of proteins in presence of ATP.</text>
        <dbReference type="EC" id="3.4.21.53"/>
    </reaction>
</comment>
<dbReference type="PROSITE" id="PS51786">
    <property type="entry name" value="LON_PROTEOLYTIC"/>
    <property type="match status" value="1"/>
</dbReference>
<dbReference type="InterPro" id="IPR027065">
    <property type="entry name" value="Lon_Prtase"/>
</dbReference>
<evidence type="ECO:0000256" key="8">
    <source>
        <dbReference type="PIRNR" id="PIRNR001174"/>
    </source>
</evidence>
<evidence type="ECO:0000259" key="12">
    <source>
        <dbReference type="PROSITE" id="PS51786"/>
    </source>
</evidence>
<dbReference type="GO" id="GO:0051131">
    <property type="term" value="P:chaperone-mediated protein complex assembly"/>
    <property type="evidence" value="ECO:0007669"/>
    <property type="project" value="TreeGrafter"/>
</dbReference>
<dbReference type="SUPFAM" id="SSF54211">
    <property type="entry name" value="Ribosomal protein S5 domain 2-like"/>
    <property type="match status" value="1"/>
</dbReference>
<name>A0AAU9JYT2_9CILI</name>
<dbReference type="InterPro" id="IPR008268">
    <property type="entry name" value="Peptidase_S16_AS"/>
</dbReference>
<dbReference type="InterPro" id="IPR027417">
    <property type="entry name" value="P-loop_NTPase"/>
</dbReference>
<dbReference type="GO" id="GO:0004176">
    <property type="term" value="F:ATP-dependent peptidase activity"/>
    <property type="evidence" value="ECO:0007669"/>
    <property type="project" value="UniProtKB-UniRule"/>
</dbReference>
<dbReference type="Pfam" id="PF05362">
    <property type="entry name" value="Lon_C"/>
    <property type="match status" value="1"/>
</dbReference>
<dbReference type="Gene3D" id="1.10.8.60">
    <property type="match status" value="1"/>
</dbReference>
<feature type="active site" evidence="9 11">
    <location>
        <position position="734"/>
    </location>
</feature>
<protein>
    <recommendedName>
        <fullName evidence="8">Lon protease homolog</fullName>
        <ecNumber evidence="8">3.4.21.-</ecNumber>
    </recommendedName>
</protein>
<dbReference type="FunFam" id="3.40.50.300:FF:000021">
    <property type="entry name" value="Lon protease homolog"/>
    <property type="match status" value="1"/>
</dbReference>
<dbReference type="Pfam" id="PF22667">
    <property type="entry name" value="Lon_lid"/>
    <property type="match status" value="1"/>
</dbReference>
<dbReference type="PRINTS" id="PR00830">
    <property type="entry name" value="ENDOLAPTASE"/>
</dbReference>
<accession>A0AAU9JYT2</accession>
<evidence type="ECO:0000256" key="1">
    <source>
        <dbReference type="ARBA" id="ARBA00004305"/>
    </source>
</evidence>
<dbReference type="EC" id="3.4.21.-" evidence="8"/>
<dbReference type="GO" id="GO:0003697">
    <property type="term" value="F:single-stranded DNA binding"/>
    <property type="evidence" value="ECO:0007669"/>
    <property type="project" value="TreeGrafter"/>
</dbReference>
<keyword evidence="5 8" id="KW-0720">Serine protease</keyword>
<evidence type="ECO:0000256" key="4">
    <source>
        <dbReference type="ARBA" id="ARBA00022801"/>
    </source>
</evidence>
<evidence type="ECO:0000256" key="5">
    <source>
        <dbReference type="ARBA" id="ARBA00022825"/>
    </source>
</evidence>
<dbReference type="GO" id="GO:0007005">
    <property type="term" value="P:mitochondrion organization"/>
    <property type="evidence" value="ECO:0007669"/>
    <property type="project" value="TreeGrafter"/>
</dbReference>
<proteinExistence type="inferred from homology"/>
<dbReference type="InterPro" id="IPR004815">
    <property type="entry name" value="Lon_bac/euk-typ"/>
</dbReference>
<dbReference type="InterPro" id="IPR003959">
    <property type="entry name" value="ATPase_AAA_core"/>
</dbReference>
<dbReference type="PIRSF" id="PIRSF001174">
    <property type="entry name" value="Lon_proteas"/>
    <property type="match status" value="1"/>
</dbReference>
<keyword evidence="2 8" id="KW-0645">Protease</keyword>
<comment type="similarity">
    <text evidence="8 11">Belongs to the peptidase S16 family.</text>
</comment>
<sequence>MLRALNRFKGALPKRYFSEDFIIDEIEEPANKSSQTSDLVRLLPITKHPIFPKHYVRFRLSPENFKFMVADSHSNMVGAFVLKPKEDAKELETQLSLNSILPLKAIDNVYSVGALCTTSFNKFDRTITLKPTNRTKLIEVVEPSTPEIPFPLVRLQHYDETPQETRTEEDQTILKLLGAQLDELRSLLSPQELTTLELFAQRFNMRYDDDFLNYVGIILSYMCDTAKVQKIFEPESFSMRLKLTYELIQEHVQMRNSMRKLQDEAQAKMQKASEEHMYKEILSLIKNKLGYDKDEKETLKIKYSKNLEGKAVPEHIQKIIDEEMGRMMMTDKNSSEFHVIRTYLDWLTCLPYGVQTEETIDLKRAKEILDRDHYGMKDVKERILEFIAVSKLKGSSTGKILCFVGPPGVGKTSIAKSIAEALNRKYHRISLGGLDDVAELKGHRRTYIGAQPGKLITALKQAGSENPVILIDEVDKVGKRNYQGSPENALLEILDPQQNFSFNDHYLDTTVDLSKVLFLCTANFPDDINPVLLDRMDVINVQGYTAEEKMNILNKHLLPEIINKCSLSDKAEKYEITDPAKEILIRDYCREAGVRSLQKIITRILEKITKKIVEGEPEKIVVTPENLITYAGRPEHAHSKIYDRTPSGVVMGLAYTSMGGSTLYIEVAKSKFTGEETEGKVQITGNLKQVMSESVHIAYTFAKKLASAKGNSFLDKNSIHIHVPEGATPKDGPSAGITITTALLSLAFDKPVIPDLAMTGEISLTGKVLPIGGLKEKIVAAKRDGVKRVIIPKQNKHHWDELTDILKEGIEVSFVEDYSEVFKIAFDNSL</sequence>
<keyword evidence="6 8" id="KW-0067">ATP-binding</keyword>
<dbReference type="InterPro" id="IPR008269">
    <property type="entry name" value="Lon_proteolytic"/>
</dbReference>
<feature type="active site" evidence="9 11">
    <location>
        <position position="777"/>
    </location>
</feature>
<dbReference type="NCBIfam" id="TIGR00763">
    <property type="entry name" value="lon"/>
    <property type="match status" value="1"/>
</dbReference>
<dbReference type="EMBL" id="CAJZBQ010000053">
    <property type="protein sequence ID" value="CAG9331144.1"/>
    <property type="molecule type" value="Genomic_DNA"/>
</dbReference>
<dbReference type="PROSITE" id="PS01046">
    <property type="entry name" value="LON_SER"/>
    <property type="match status" value="1"/>
</dbReference>
<evidence type="ECO:0000256" key="3">
    <source>
        <dbReference type="ARBA" id="ARBA00022741"/>
    </source>
</evidence>
<dbReference type="InterPro" id="IPR014721">
    <property type="entry name" value="Ribsml_uS5_D2-typ_fold_subgr"/>
</dbReference>
<dbReference type="GO" id="GO:0016887">
    <property type="term" value="F:ATP hydrolysis activity"/>
    <property type="evidence" value="ECO:0007669"/>
    <property type="project" value="InterPro"/>
</dbReference>
<dbReference type="Proteomes" id="UP001162131">
    <property type="component" value="Unassembled WGS sequence"/>
</dbReference>
<dbReference type="GO" id="GO:0006515">
    <property type="term" value="P:protein quality control for misfolded or incompletely synthesized proteins"/>
    <property type="evidence" value="ECO:0007669"/>
    <property type="project" value="TreeGrafter"/>
</dbReference>
<feature type="binding site" evidence="10">
    <location>
        <begin position="405"/>
        <end position="412"/>
    </location>
    <ligand>
        <name>ATP</name>
        <dbReference type="ChEBI" id="CHEBI:30616"/>
    </ligand>
</feature>
<dbReference type="PANTHER" id="PTHR43718">
    <property type="entry name" value="LON PROTEASE"/>
    <property type="match status" value="1"/>
</dbReference>
<evidence type="ECO:0000256" key="9">
    <source>
        <dbReference type="PIRSR" id="PIRSR001174-1"/>
    </source>
</evidence>
<keyword evidence="14" id="KW-1185">Reference proteome</keyword>
<dbReference type="GO" id="GO:0005759">
    <property type="term" value="C:mitochondrial matrix"/>
    <property type="evidence" value="ECO:0007669"/>
    <property type="project" value="UniProtKB-SubCell"/>
</dbReference>
<evidence type="ECO:0000256" key="11">
    <source>
        <dbReference type="PROSITE-ProRule" id="PRU01122"/>
    </source>
</evidence>